<proteinExistence type="predicted"/>
<evidence type="ECO:0000313" key="2">
    <source>
        <dbReference type="Proteomes" id="UP001642483"/>
    </source>
</evidence>
<accession>A0ABP0GYA3</accession>
<sequence>MTKRQSLQNSETETKHGGKDIVSWESIVNFAVLDTKWFKKTEDERCRKNSGRSTIICWKESFKEIIRANSTLLPIAFECIKQGKRKKN</sequence>
<gene>
    <name evidence="1" type="ORF">CVLEPA_LOCUS28505</name>
</gene>
<reference evidence="1 2" key="1">
    <citation type="submission" date="2024-02" db="EMBL/GenBank/DDBJ databases">
        <authorList>
            <person name="Daric V."/>
            <person name="Darras S."/>
        </authorList>
    </citation>
    <scope>NUCLEOTIDE SEQUENCE [LARGE SCALE GENOMIC DNA]</scope>
</reference>
<dbReference type="EMBL" id="CAWYQH010000146">
    <property type="protein sequence ID" value="CAK8695220.1"/>
    <property type="molecule type" value="Genomic_DNA"/>
</dbReference>
<dbReference type="Proteomes" id="UP001642483">
    <property type="component" value="Unassembled WGS sequence"/>
</dbReference>
<name>A0ABP0GYA3_CLALP</name>
<comment type="caution">
    <text evidence="1">The sequence shown here is derived from an EMBL/GenBank/DDBJ whole genome shotgun (WGS) entry which is preliminary data.</text>
</comment>
<organism evidence="1 2">
    <name type="scientific">Clavelina lepadiformis</name>
    <name type="common">Light-bulb sea squirt</name>
    <name type="synonym">Ascidia lepadiformis</name>
    <dbReference type="NCBI Taxonomy" id="159417"/>
    <lineage>
        <taxon>Eukaryota</taxon>
        <taxon>Metazoa</taxon>
        <taxon>Chordata</taxon>
        <taxon>Tunicata</taxon>
        <taxon>Ascidiacea</taxon>
        <taxon>Aplousobranchia</taxon>
        <taxon>Clavelinidae</taxon>
        <taxon>Clavelina</taxon>
    </lineage>
</organism>
<evidence type="ECO:0000313" key="1">
    <source>
        <dbReference type="EMBL" id="CAK8695220.1"/>
    </source>
</evidence>
<protein>
    <submittedName>
        <fullName evidence="1">Uncharacterized protein</fullName>
    </submittedName>
</protein>
<keyword evidence="2" id="KW-1185">Reference proteome</keyword>